<organism evidence="1">
    <name type="scientific">Arundo donax</name>
    <name type="common">Giant reed</name>
    <name type="synonym">Donax arundinaceus</name>
    <dbReference type="NCBI Taxonomy" id="35708"/>
    <lineage>
        <taxon>Eukaryota</taxon>
        <taxon>Viridiplantae</taxon>
        <taxon>Streptophyta</taxon>
        <taxon>Embryophyta</taxon>
        <taxon>Tracheophyta</taxon>
        <taxon>Spermatophyta</taxon>
        <taxon>Magnoliopsida</taxon>
        <taxon>Liliopsida</taxon>
        <taxon>Poales</taxon>
        <taxon>Poaceae</taxon>
        <taxon>PACMAD clade</taxon>
        <taxon>Arundinoideae</taxon>
        <taxon>Arundineae</taxon>
        <taxon>Arundo</taxon>
    </lineage>
</organism>
<proteinExistence type="predicted"/>
<sequence>MASKTQPTVPSPPHTRTLKWVTFRNNAKPASGPCCLLNSKTCTGLRRICRRCLSESPVWAPLLLLMKTRRGLQSEGTLTISYFWLFCTWEFSCCPFELLVVVALSDTGCLSFSDSELWCTSLSLPFT</sequence>
<accession>A0A0A9CXZ8</accession>
<protein>
    <submittedName>
        <fullName evidence="1">Cl798_1</fullName>
    </submittedName>
</protein>
<reference evidence="1" key="1">
    <citation type="submission" date="2014-09" db="EMBL/GenBank/DDBJ databases">
        <authorList>
            <person name="Magalhaes I.L.F."/>
            <person name="Oliveira U."/>
            <person name="Santos F.R."/>
            <person name="Vidigal T.H.D.A."/>
            <person name="Brescovit A.D."/>
            <person name="Santos A.J."/>
        </authorList>
    </citation>
    <scope>NUCLEOTIDE SEQUENCE</scope>
    <source>
        <tissue evidence="1">Shoot tissue taken approximately 20 cm above the soil surface</tissue>
    </source>
</reference>
<reference evidence="1" key="2">
    <citation type="journal article" date="2015" name="Data Brief">
        <title>Shoot transcriptome of the giant reed, Arundo donax.</title>
        <authorList>
            <person name="Barrero R.A."/>
            <person name="Guerrero F.D."/>
            <person name="Moolhuijzen P."/>
            <person name="Goolsby J.A."/>
            <person name="Tidwell J."/>
            <person name="Bellgard S.E."/>
            <person name="Bellgard M.I."/>
        </authorList>
    </citation>
    <scope>NUCLEOTIDE SEQUENCE</scope>
    <source>
        <tissue evidence="1">Shoot tissue taken approximately 20 cm above the soil surface</tissue>
    </source>
</reference>
<dbReference type="EMBL" id="GBRH01219625">
    <property type="protein sequence ID" value="JAD78270.1"/>
    <property type="molecule type" value="Transcribed_RNA"/>
</dbReference>
<name>A0A0A9CXZ8_ARUDO</name>
<dbReference type="AlphaFoldDB" id="A0A0A9CXZ8"/>
<evidence type="ECO:0000313" key="1">
    <source>
        <dbReference type="EMBL" id="JAD78270.1"/>
    </source>
</evidence>